<feature type="domain" description="Cystatin" evidence="4">
    <location>
        <begin position="41"/>
        <end position="130"/>
    </location>
</feature>
<dbReference type="EMBL" id="QPKB01000006">
    <property type="protein sequence ID" value="RWR87165.1"/>
    <property type="molecule type" value="Genomic_DNA"/>
</dbReference>
<dbReference type="Gene3D" id="3.10.450.10">
    <property type="match status" value="1"/>
</dbReference>
<organism evidence="5 6">
    <name type="scientific">Cinnamomum micranthum f. kanehirae</name>
    <dbReference type="NCBI Taxonomy" id="337451"/>
    <lineage>
        <taxon>Eukaryota</taxon>
        <taxon>Viridiplantae</taxon>
        <taxon>Streptophyta</taxon>
        <taxon>Embryophyta</taxon>
        <taxon>Tracheophyta</taxon>
        <taxon>Spermatophyta</taxon>
        <taxon>Magnoliopsida</taxon>
        <taxon>Magnoliidae</taxon>
        <taxon>Laurales</taxon>
        <taxon>Lauraceae</taxon>
        <taxon>Cinnamomum</taxon>
    </lineage>
</organism>
<keyword evidence="3" id="KW-0732">Signal</keyword>
<name>A0A443P8P9_9MAGN</name>
<evidence type="ECO:0000256" key="2">
    <source>
        <dbReference type="ARBA" id="ARBA00022704"/>
    </source>
</evidence>
<dbReference type="STRING" id="337451.A0A443P8P9"/>
<dbReference type="InterPro" id="IPR018073">
    <property type="entry name" value="Prot_inh_cystat_CS"/>
</dbReference>
<feature type="chain" id="PRO_5019143118" evidence="3">
    <location>
        <begin position="27"/>
        <end position="136"/>
    </location>
</feature>
<dbReference type="PANTHER" id="PTHR47373:SF1">
    <property type="entry name" value="CYSTEINE PROTEINASE INHIBITOR 2"/>
    <property type="match status" value="1"/>
</dbReference>
<dbReference type="InterPro" id="IPR000010">
    <property type="entry name" value="Cystatin_dom"/>
</dbReference>
<dbReference type="GO" id="GO:0004869">
    <property type="term" value="F:cysteine-type endopeptidase inhibitor activity"/>
    <property type="evidence" value="ECO:0007669"/>
    <property type="project" value="UniProtKB-KW"/>
</dbReference>
<dbReference type="InterPro" id="IPR046350">
    <property type="entry name" value="Cystatin_sf"/>
</dbReference>
<dbReference type="SMART" id="SM00043">
    <property type="entry name" value="CY"/>
    <property type="match status" value="1"/>
</dbReference>
<evidence type="ECO:0000313" key="5">
    <source>
        <dbReference type="EMBL" id="RWR87165.1"/>
    </source>
</evidence>
<dbReference type="CDD" id="cd00042">
    <property type="entry name" value="CY"/>
    <property type="match status" value="1"/>
</dbReference>
<dbReference type="Pfam" id="PF16845">
    <property type="entry name" value="SQAPI"/>
    <property type="match status" value="1"/>
</dbReference>
<dbReference type="OrthoDB" id="1908104at2759"/>
<dbReference type="Proteomes" id="UP000283530">
    <property type="component" value="Unassembled WGS sequence"/>
</dbReference>
<dbReference type="PROSITE" id="PS00287">
    <property type="entry name" value="CYSTATIN"/>
    <property type="match status" value="1"/>
</dbReference>
<evidence type="ECO:0000256" key="3">
    <source>
        <dbReference type="SAM" id="SignalP"/>
    </source>
</evidence>
<sequence length="136" mass="15368">MASNSKPTSLPLLLLFLLLLVFSTISSYSAYQFGGGIGLARRVGGRAEIQDVESNKEIQALGRYSVQEYNKNHQTQLSFVHVIKAERQVVSGIKYYLKIHATDVAKKEFDAVVFVKPWESSKQLLSFSPSFYYKRV</sequence>
<protein>
    <submittedName>
        <fullName evidence="5">Cysteine proteinase inhibitor 4</fullName>
    </submittedName>
</protein>
<evidence type="ECO:0000259" key="4">
    <source>
        <dbReference type="SMART" id="SM00043"/>
    </source>
</evidence>
<evidence type="ECO:0000313" key="6">
    <source>
        <dbReference type="Proteomes" id="UP000283530"/>
    </source>
</evidence>
<keyword evidence="1" id="KW-0646">Protease inhibitor</keyword>
<accession>A0A443P8P9</accession>
<dbReference type="AlphaFoldDB" id="A0A443P8P9"/>
<comment type="caution">
    <text evidence="5">The sequence shown here is derived from an EMBL/GenBank/DDBJ whole genome shotgun (WGS) entry which is preliminary data.</text>
</comment>
<keyword evidence="6" id="KW-1185">Reference proteome</keyword>
<evidence type="ECO:0000256" key="1">
    <source>
        <dbReference type="ARBA" id="ARBA00022690"/>
    </source>
</evidence>
<keyword evidence="2" id="KW-0789">Thiol protease inhibitor</keyword>
<gene>
    <name evidence="5" type="ORF">CKAN_01610000</name>
</gene>
<feature type="signal peptide" evidence="3">
    <location>
        <begin position="1"/>
        <end position="26"/>
    </location>
</feature>
<dbReference type="SUPFAM" id="SSF54403">
    <property type="entry name" value="Cystatin/monellin"/>
    <property type="match status" value="1"/>
</dbReference>
<proteinExistence type="predicted"/>
<reference evidence="5 6" key="1">
    <citation type="journal article" date="2019" name="Nat. Plants">
        <title>Stout camphor tree genome fills gaps in understanding of flowering plant genome evolution.</title>
        <authorList>
            <person name="Chaw S.M."/>
            <person name="Liu Y.C."/>
            <person name="Wu Y.W."/>
            <person name="Wang H.Y."/>
            <person name="Lin C.I."/>
            <person name="Wu C.S."/>
            <person name="Ke H.M."/>
            <person name="Chang L.Y."/>
            <person name="Hsu C.Y."/>
            <person name="Yang H.T."/>
            <person name="Sudianto E."/>
            <person name="Hsu M.H."/>
            <person name="Wu K.P."/>
            <person name="Wang L.N."/>
            <person name="Leebens-Mack J.H."/>
            <person name="Tsai I.J."/>
        </authorList>
    </citation>
    <scope>NUCLEOTIDE SEQUENCE [LARGE SCALE GENOMIC DNA]</scope>
    <source>
        <strain evidence="6">cv. Chaw 1501</strain>
        <tissue evidence="5">Young leaves</tissue>
    </source>
</reference>
<dbReference type="PANTHER" id="PTHR47373">
    <property type="entry name" value="CYSTEINE PROTEINASE INHIBITOR 2"/>
    <property type="match status" value="1"/>
</dbReference>